<dbReference type="RefSeq" id="WP_147130734.1">
    <property type="nucleotide sequence ID" value="NZ_BJXA01000016.1"/>
</dbReference>
<accession>A0A511MCR6</accession>
<dbReference type="InterPro" id="IPR036894">
    <property type="entry name" value="YbaB-like_sf"/>
</dbReference>
<dbReference type="EMBL" id="BJXA01000016">
    <property type="protein sequence ID" value="GEM38440.1"/>
    <property type="molecule type" value="Genomic_DNA"/>
</dbReference>
<reference evidence="1 2" key="1">
    <citation type="submission" date="2019-07" db="EMBL/GenBank/DDBJ databases">
        <title>Whole genome shotgun sequence of Nocardia ninae NBRC 108245.</title>
        <authorList>
            <person name="Hosoyama A."/>
            <person name="Uohara A."/>
            <person name="Ohji S."/>
            <person name="Ichikawa N."/>
        </authorList>
    </citation>
    <scope>NUCLEOTIDE SEQUENCE [LARGE SCALE GENOMIC DNA]</scope>
    <source>
        <strain evidence="1 2">NBRC 108245</strain>
    </source>
</reference>
<evidence type="ECO:0000313" key="2">
    <source>
        <dbReference type="Proteomes" id="UP000321424"/>
    </source>
</evidence>
<organism evidence="1 2">
    <name type="scientific">Nocardia ninae NBRC 108245</name>
    <dbReference type="NCBI Taxonomy" id="1210091"/>
    <lineage>
        <taxon>Bacteria</taxon>
        <taxon>Bacillati</taxon>
        <taxon>Actinomycetota</taxon>
        <taxon>Actinomycetes</taxon>
        <taxon>Mycobacteriales</taxon>
        <taxon>Nocardiaceae</taxon>
        <taxon>Nocardia</taxon>
    </lineage>
</organism>
<evidence type="ECO:0000313" key="1">
    <source>
        <dbReference type="EMBL" id="GEM38440.1"/>
    </source>
</evidence>
<protein>
    <recommendedName>
        <fullName evidence="3">YbaB/EbfC DNA-binding family protein</fullName>
    </recommendedName>
</protein>
<dbReference type="Gene3D" id="3.30.1310.10">
    <property type="entry name" value="Nucleoid-associated protein YbaB-like domain"/>
    <property type="match status" value="1"/>
</dbReference>
<dbReference type="Proteomes" id="UP000321424">
    <property type="component" value="Unassembled WGS sequence"/>
</dbReference>
<proteinExistence type="predicted"/>
<name>A0A511MCR6_9NOCA</name>
<sequence>MTDLQRWEQQLQQELAEIRRSAETLAKSAAAVTGRGELRGITIEVNAGGDITTLHIAPAAMRWSTAQLTNALLDCHRRARADVRAKTEEVARTADPRLRSQLQEILGTTENPPAEQRRTLTEEQVQAADDAYFERINQGWTTER</sequence>
<dbReference type="OrthoDB" id="4556076at2"/>
<dbReference type="AlphaFoldDB" id="A0A511MCR6"/>
<gene>
    <name evidence="1" type="ORF">NN4_29590</name>
</gene>
<comment type="caution">
    <text evidence="1">The sequence shown here is derived from an EMBL/GenBank/DDBJ whole genome shotgun (WGS) entry which is preliminary data.</text>
</comment>
<keyword evidence="2" id="KW-1185">Reference proteome</keyword>
<evidence type="ECO:0008006" key="3">
    <source>
        <dbReference type="Google" id="ProtNLM"/>
    </source>
</evidence>